<dbReference type="Proteomes" id="UP000036403">
    <property type="component" value="Unassembled WGS sequence"/>
</dbReference>
<reference evidence="1 2" key="1">
    <citation type="submission" date="2015-04" db="EMBL/GenBank/DDBJ databases">
        <title>Lasius niger genome sequencing.</title>
        <authorList>
            <person name="Konorov E.A."/>
            <person name="Nikitin M.A."/>
            <person name="Kirill M.V."/>
            <person name="Chang P."/>
        </authorList>
    </citation>
    <scope>NUCLEOTIDE SEQUENCE [LARGE SCALE GENOMIC DNA]</scope>
    <source>
        <tissue evidence="1">Whole</tissue>
    </source>
</reference>
<evidence type="ECO:0000313" key="2">
    <source>
        <dbReference type="Proteomes" id="UP000036403"/>
    </source>
</evidence>
<dbReference type="OrthoDB" id="6782145at2759"/>
<proteinExistence type="predicted"/>
<evidence type="ECO:0000313" key="1">
    <source>
        <dbReference type="EMBL" id="KMQ89803.1"/>
    </source>
</evidence>
<keyword evidence="2" id="KW-1185">Reference proteome</keyword>
<dbReference type="PaxDb" id="67767-A0A0J7KH77"/>
<protein>
    <submittedName>
        <fullName evidence="1">Uncharacterized protein</fullName>
    </submittedName>
</protein>
<name>A0A0J7KH77_LASNI</name>
<accession>A0A0J7KH77</accession>
<dbReference type="EMBL" id="LBMM01007364">
    <property type="protein sequence ID" value="KMQ89803.1"/>
    <property type="molecule type" value="Genomic_DNA"/>
</dbReference>
<sequence length="166" mass="18878">MSIQYLQKIDIEEADGRIMLHIAHIVKENNTKILISFYDTDVVVMALYYLHHYQVIGLQELLITWGTGAKKRLIPLHRVATSHGYDLCSILPVLHHLTGSDYTNKVGKGKKAALQAYPTEFLKDFAHDTSTEAVAEALEKSEQYLVQVKKTAHSKLSISYDLRHMK</sequence>
<organism evidence="1 2">
    <name type="scientific">Lasius niger</name>
    <name type="common">Black garden ant</name>
    <dbReference type="NCBI Taxonomy" id="67767"/>
    <lineage>
        <taxon>Eukaryota</taxon>
        <taxon>Metazoa</taxon>
        <taxon>Ecdysozoa</taxon>
        <taxon>Arthropoda</taxon>
        <taxon>Hexapoda</taxon>
        <taxon>Insecta</taxon>
        <taxon>Pterygota</taxon>
        <taxon>Neoptera</taxon>
        <taxon>Endopterygota</taxon>
        <taxon>Hymenoptera</taxon>
        <taxon>Apocrita</taxon>
        <taxon>Aculeata</taxon>
        <taxon>Formicoidea</taxon>
        <taxon>Formicidae</taxon>
        <taxon>Formicinae</taxon>
        <taxon>Lasius</taxon>
        <taxon>Lasius</taxon>
    </lineage>
</organism>
<dbReference type="AlphaFoldDB" id="A0A0J7KH77"/>
<comment type="caution">
    <text evidence="1">The sequence shown here is derived from an EMBL/GenBank/DDBJ whole genome shotgun (WGS) entry which is preliminary data.</text>
</comment>
<gene>
    <name evidence="1" type="ORF">RF55_10524</name>
</gene>